<keyword evidence="1" id="KW-0812">Transmembrane</keyword>
<protein>
    <submittedName>
        <fullName evidence="2">Uncharacterized protein</fullName>
    </submittedName>
</protein>
<dbReference type="RefSeq" id="YP_010111436.1">
    <property type="nucleotide sequence ID" value="NC_055881.1"/>
</dbReference>
<evidence type="ECO:0000313" key="3">
    <source>
        <dbReference type="Proteomes" id="UP000593627"/>
    </source>
</evidence>
<dbReference type="Proteomes" id="UP000593627">
    <property type="component" value="Segment"/>
</dbReference>
<sequence>MKNTFGLIAIMGVLSAMCGIVTEITAIITVICGILYLFYPTTNINRYEED</sequence>
<keyword evidence="3" id="KW-1185">Reference proteome</keyword>
<proteinExistence type="predicted"/>
<evidence type="ECO:0000256" key="1">
    <source>
        <dbReference type="SAM" id="Phobius"/>
    </source>
</evidence>
<evidence type="ECO:0000313" key="2">
    <source>
        <dbReference type="EMBL" id="QOR59278.1"/>
    </source>
</evidence>
<reference evidence="2 3" key="1">
    <citation type="submission" date="2020-07" db="EMBL/GenBank/DDBJ databases">
        <title>Taxonomic proposal: Crassvirales, a new order of highly abundant and diverse bacterial viruses.</title>
        <authorList>
            <person name="Shkoporov A.N."/>
            <person name="Stockdale S.R."/>
            <person name="Guerin E."/>
            <person name="Ross R.P."/>
            <person name="Hill C."/>
        </authorList>
    </citation>
    <scope>NUCLEOTIDE SEQUENCE [LARGE SCALE GENOMIC DNA]</scope>
</reference>
<keyword evidence="1" id="KW-1133">Transmembrane helix</keyword>
<accession>A0A7M1RY36</accession>
<organism evidence="2 3">
    <name type="scientific">uncultured phage cr112_1</name>
    <dbReference type="NCBI Taxonomy" id="2772072"/>
    <lineage>
        <taxon>Viruses</taxon>
        <taxon>Duplodnaviria</taxon>
        <taxon>Heunggongvirae</taxon>
        <taxon>Uroviricota</taxon>
        <taxon>Caudoviricetes</taxon>
        <taxon>Crassvirales</taxon>
        <taxon>Steigviridae</taxon>
        <taxon>Asinivirinae</taxon>
        <taxon>Kehishuvirus</taxon>
        <taxon>Kehishuvirus splanchnicus</taxon>
    </lineage>
</organism>
<feature type="transmembrane region" description="Helical" evidence="1">
    <location>
        <begin position="6"/>
        <end position="39"/>
    </location>
</feature>
<name>A0A7M1RY36_9CAUD</name>
<dbReference type="EMBL" id="MT774388">
    <property type="protein sequence ID" value="QOR59278.1"/>
    <property type="molecule type" value="Genomic_DNA"/>
</dbReference>
<dbReference type="GeneID" id="65129766"/>
<keyword evidence="1" id="KW-0472">Membrane</keyword>
<dbReference type="KEGG" id="vg:65129766"/>